<evidence type="ECO:0000313" key="2">
    <source>
        <dbReference type="EMBL" id="ASR47857.1"/>
    </source>
</evidence>
<dbReference type="InterPro" id="IPR010144">
    <property type="entry name" value="CRISPR-assoc_prot_Csd1-typ"/>
</dbReference>
<dbReference type="AlphaFoldDB" id="A0A222WMX7"/>
<proteinExistence type="predicted"/>
<feature type="compositionally biased region" description="Polar residues" evidence="1">
    <location>
        <begin position="639"/>
        <end position="654"/>
    </location>
</feature>
<dbReference type="OrthoDB" id="5389988at2"/>
<gene>
    <name evidence="2" type="ORF">B4V02_14780</name>
</gene>
<feature type="region of interest" description="Disordered" evidence="1">
    <location>
        <begin position="633"/>
        <end position="654"/>
    </location>
</feature>
<accession>A0A222WMX7</accession>
<dbReference type="RefSeq" id="WP_094155401.1">
    <property type="nucleotide sequence ID" value="NZ_CP020028.1"/>
</dbReference>
<keyword evidence="3" id="KW-1185">Reference proteome</keyword>
<organism evidence="2 3">
    <name type="scientific">Paenibacillus kribbensis</name>
    <dbReference type="NCBI Taxonomy" id="172713"/>
    <lineage>
        <taxon>Bacteria</taxon>
        <taxon>Bacillati</taxon>
        <taxon>Bacillota</taxon>
        <taxon>Bacilli</taxon>
        <taxon>Bacillales</taxon>
        <taxon>Paenibacillaceae</taxon>
        <taxon>Paenibacillus</taxon>
    </lineage>
</organism>
<name>A0A222WMX7_9BACL</name>
<dbReference type="NCBIfam" id="TIGR01863">
    <property type="entry name" value="cas_Csd1"/>
    <property type="match status" value="1"/>
</dbReference>
<dbReference type="KEGG" id="pkb:B4V02_14780"/>
<evidence type="ECO:0000313" key="3">
    <source>
        <dbReference type="Proteomes" id="UP000214666"/>
    </source>
</evidence>
<dbReference type="Proteomes" id="UP000214666">
    <property type="component" value="Chromosome"/>
</dbReference>
<sequence length="654" mass="74816">MSWLLNLYETYESNLDRVGVIEKKHNDREYTLLPISHTTQNAQIEVEITEQGDFHSARVLDKDDFSTLIPCTEKSASRAGSVVAPYPLHDKLSYVAGDFVAYGGKIKKEEPFAAYIQQLEGWANSEYATPKLKSIYRYLSKRRLIKDLVDESILYLDEDQKLISKWEKKYERSPGEKPRIFTAVPGELESAFIRFNVYSPDKALTKVWQDKELYDSFIGYYSKLLGEEDICYVTGKQLPSTDKHANKIRNSGDKAKLISANDTSGFTFRGRFAHSHEAASISYEVSQKAHNALKWLIHRQGKTTMDNRVFLVWGNDATNVPSLTDNDNIFAMGFGTESSRPTAIKSHTNEELAFDLAKALSGYRNKLAVKADSKANVNILVLDSATTGRMAVLYYRNLDKKLYFDRLIDWHSKCAWLHRYQKDEQGELLLFWGAPATRDIAFAAYGPKANDKLIKGLMERMLPCIVDGRTIPQDIVRSATHRASNPVAMDKWEWEKTLSITCALINTREGYNVGLDEENTDRSYLFGRLLAIADVLERNALERSGQDKEKKRSTNAIRYMSVFSQHPERTWRTIQNALQPHQAKYGQSLNYYSIMIDEVASKIPFDQFNNEPLTGKYLLGFYSQRYKLYHNTDKKKHQANTTETNDSQNDNTPA</sequence>
<dbReference type="EMBL" id="CP020028">
    <property type="protein sequence ID" value="ASR47857.1"/>
    <property type="molecule type" value="Genomic_DNA"/>
</dbReference>
<dbReference type="Pfam" id="PF09709">
    <property type="entry name" value="Cas_Csd1"/>
    <property type="match status" value="1"/>
</dbReference>
<reference evidence="2 3" key="1">
    <citation type="submission" date="2017-03" db="EMBL/GenBank/DDBJ databases">
        <title>Complete genome sequence of Paenibacillus Kribbensis producing bioflocculants.</title>
        <authorList>
            <person name="Lee H.-G."/>
            <person name="Oh H.-M."/>
        </authorList>
    </citation>
    <scope>NUCLEOTIDE SEQUENCE [LARGE SCALE GENOMIC DNA]</scope>
    <source>
        <strain evidence="2 3">AM49</strain>
    </source>
</reference>
<evidence type="ECO:0000256" key="1">
    <source>
        <dbReference type="SAM" id="MobiDB-lite"/>
    </source>
</evidence>
<protein>
    <submittedName>
        <fullName evidence="2">Type I-C CRISPR-associated protein Cas8c/Csd1</fullName>
    </submittedName>
</protein>
<dbReference type="CDD" id="cd09757">
    <property type="entry name" value="Cas8c_I-C"/>
    <property type="match status" value="1"/>
</dbReference>
<dbReference type="STRING" id="172713.GCA_001705305_01716"/>